<dbReference type="InterPro" id="IPR017871">
    <property type="entry name" value="ABC_transporter-like_CS"/>
</dbReference>
<dbReference type="AlphaFoldDB" id="A0A1D2YVG1"/>
<dbReference type="Proteomes" id="UP000243739">
    <property type="component" value="Unassembled WGS sequence"/>
</dbReference>
<dbReference type="SMART" id="SM00382">
    <property type="entry name" value="AAA"/>
    <property type="match status" value="1"/>
</dbReference>
<evidence type="ECO:0000256" key="3">
    <source>
        <dbReference type="ARBA" id="ARBA00022741"/>
    </source>
</evidence>
<proteinExistence type="predicted"/>
<dbReference type="Pfam" id="PF00005">
    <property type="entry name" value="ABC_tran"/>
    <property type="match status" value="1"/>
</dbReference>
<evidence type="ECO:0000256" key="1">
    <source>
        <dbReference type="ARBA" id="ARBA00004202"/>
    </source>
</evidence>
<dbReference type="InterPro" id="IPR015856">
    <property type="entry name" value="ABC_transpr_CbiO/EcfA_su"/>
</dbReference>
<comment type="subcellular location">
    <subcellularLocation>
        <location evidence="1">Cell membrane</location>
        <topology evidence="1">Peripheral membrane protein</topology>
    </subcellularLocation>
</comment>
<keyword evidence="3" id="KW-0547">Nucleotide-binding</keyword>
<comment type="caution">
    <text evidence="6">The sequence shown here is derived from an EMBL/GenBank/DDBJ whole genome shotgun (WGS) entry which is preliminary data.</text>
</comment>
<dbReference type="GO" id="GO:0016887">
    <property type="term" value="F:ATP hydrolysis activity"/>
    <property type="evidence" value="ECO:0007669"/>
    <property type="project" value="InterPro"/>
</dbReference>
<keyword evidence="4 6" id="KW-0067">ATP-binding</keyword>
<gene>
    <name evidence="6" type="ORF">BHF71_07735</name>
</gene>
<dbReference type="Gene3D" id="3.40.50.300">
    <property type="entry name" value="P-loop containing nucleotide triphosphate hydrolases"/>
    <property type="match status" value="1"/>
</dbReference>
<dbReference type="OrthoDB" id="9785080at2"/>
<dbReference type="InterPro" id="IPR003439">
    <property type="entry name" value="ABC_transporter-like_ATP-bd"/>
</dbReference>
<evidence type="ECO:0000259" key="5">
    <source>
        <dbReference type="PROSITE" id="PS50893"/>
    </source>
</evidence>
<keyword evidence="2" id="KW-0813">Transport</keyword>
<reference evidence="6 7" key="1">
    <citation type="submission" date="2016-09" db="EMBL/GenBank/DDBJ databases">
        <title>Draft genome sequence for the type strain of Vulcanibacillus modesticaldus BR, a strictly anaerobic, moderately thermophilic, and nitrate-reducing bacterium from deep sea-hydrothermal vents of the Mid-Atlantic Ridge.</title>
        <authorList>
            <person name="Abin C.A."/>
            <person name="Hollibaugh J.T."/>
        </authorList>
    </citation>
    <scope>NUCLEOTIDE SEQUENCE [LARGE SCALE GENOMIC DNA]</scope>
    <source>
        <strain evidence="6 7">BR</strain>
    </source>
</reference>
<dbReference type="SUPFAM" id="SSF52540">
    <property type="entry name" value="P-loop containing nucleoside triphosphate hydrolases"/>
    <property type="match status" value="1"/>
</dbReference>
<sequence>MFNLMGVKYKDILQIDKLTIPKQRITSIVGESGSGKTTLLKLLNKMINCDGGEIFFKGQSLEEIDPIKLRREVVMLPQNPPIFMGTVKDNLLIGLQFSEKPNVDNNKLLEVLKTVYLEKDLNDNANNLSGGEKQRLALGRILLMEPEVFLLDEPSSALDEETEKYVIENLVQYIKRKGKTLVMITHSSKVADTFSDNIIVIEKGKIKNNEVKITDGKNY</sequence>
<evidence type="ECO:0000256" key="4">
    <source>
        <dbReference type="ARBA" id="ARBA00022840"/>
    </source>
</evidence>
<dbReference type="GO" id="GO:0005886">
    <property type="term" value="C:plasma membrane"/>
    <property type="evidence" value="ECO:0007669"/>
    <property type="project" value="UniProtKB-SubCell"/>
</dbReference>
<feature type="domain" description="ABC transporter" evidence="5">
    <location>
        <begin position="2"/>
        <end position="219"/>
    </location>
</feature>
<dbReference type="InterPro" id="IPR027417">
    <property type="entry name" value="P-loop_NTPase"/>
</dbReference>
<dbReference type="CDD" id="cd03225">
    <property type="entry name" value="ABC_cobalt_CbiO_domain1"/>
    <property type="match status" value="1"/>
</dbReference>
<dbReference type="GO" id="GO:0022857">
    <property type="term" value="F:transmembrane transporter activity"/>
    <property type="evidence" value="ECO:0007669"/>
    <property type="project" value="UniProtKB-ARBA"/>
</dbReference>
<evidence type="ECO:0000313" key="7">
    <source>
        <dbReference type="Proteomes" id="UP000243739"/>
    </source>
</evidence>
<evidence type="ECO:0000256" key="2">
    <source>
        <dbReference type="ARBA" id="ARBA00022448"/>
    </source>
</evidence>
<organism evidence="6 7">
    <name type="scientific">Vulcanibacillus modesticaldus</name>
    <dbReference type="NCBI Taxonomy" id="337097"/>
    <lineage>
        <taxon>Bacteria</taxon>
        <taxon>Bacillati</taxon>
        <taxon>Bacillota</taxon>
        <taxon>Bacilli</taxon>
        <taxon>Bacillales</taxon>
        <taxon>Bacillaceae</taxon>
        <taxon>Vulcanibacillus</taxon>
    </lineage>
</organism>
<accession>A0A1D2YVG1</accession>
<dbReference type="PANTHER" id="PTHR43423:SF1">
    <property type="entry name" value="ABC TRANSPORTER I FAMILY MEMBER 17"/>
    <property type="match status" value="1"/>
</dbReference>
<dbReference type="PROSITE" id="PS00211">
    <property type="entry name" value="ABC_TRANSPORTER_1"/>
    <property type="match status" value="1"/>
</dbReference>
<dbReference type="GO" id="GO:0005524">
    <property type="term" value="F:ATP binding"/>
    <property type="evidence" value="ECO:0007669"/>
    <property type="project" value="UniProtKB-KW"/>
</dbReference>
<dbReference type="PANTHER" id="PTHR43423">
    <property type="entry name" value="ABC TRANSPORTER I FAMILY MEMBER 17"/>
    <property type="match status" value="1"/>
</dbReference>
<name>A0A1D2YVG1_9BACI</name>
<dbReference type="RefSeq" id="WP_069656430.1">
    <property type="nucleotide sequence ID" value="NZ_MIJF01000015.1"/>
</dbReference>
<dbReference type="EMBL" id="MIJF01000015">
    <property type="protein sequence ID" value="OEF99709.1"/>
    <property type="molecule type" value="Genomic_DNA"/>
</dbReference>
<evidence type="ECO:0000313" key="6">
    <source>
        <dbReference type="EMBL" id="OEF99709.1"/>
    </source>
</evidence>
<dbReference type="PROSITE" id="PS50893">
    <property type="entry name" value="ABC_TRANSPORTER_2"/>
    <property type="match status" value="1"/>
</dbReference>
<dbReference type="InterPro" id="IPR003593">
    <property type="entry name" value="AAA+_ATPase"/>
</dbReference>
<dbReference type="STRING" id="337097.BHF71_07735"/>
<protein>
    <submittedName>
        <fullName evidence="6">ABC transporter ATP-binding protein</fullName>
    </submittedName>
</protein>
<keyword evidence="7" id="KW-1185">Reference proteome</keyword>